<dbReference type="InterPro" id="IPR009057">
    <property type="entry name" value="Homeodomain-like_sf"/>
</dbReference>
<evidence type="ECO:0000259" key="6">
    <source>
        <dbReference type="PROSITE" id="PS50977"/>
    </source>
</evidence>
<dbReference type="InterPro" id="IPR050109">
    <property type="entry name" value="HTH-type_TetR-like_transc_reg"/>
</dbReference>
<dbReference type="Pfam" id="PF13305">
    <property type="entry name" value="TetR_C_33"/>
    <property type="match status" value="1"/>
</dbReference>
<proteinExistence type="predicted"/>
<dbReference type="SUPFAM" id="SSF48498">
    <property type="entry name" value="Tetracyclin repressor-like, C-terminal domain"/>
    <property type="match status" value="2"/>
</dbReference>
<feature type="DNA-binding region" description="H-T-H motif" evidence="4">
    <location>
        <begin position="246"/>
        <end position="265"/>
    </location>
</feature>
<evidence type="ECO:0000256" key="1">
    <source>
        <dbReference type="ARBA" id="ARBA00023015"/>
    </source>
</evidence>
<dbReference type="InterPro" id="IPR041678">
    <property type="entry name" value="TetR_C_16"/>
</dbReference>
<gene>
    <name evidence="7" type="ORF">ACFSJD_19845</name>
</gene>
<evidence type="ECO:0000256" key="4">
    <source>
        <dbReference type="PROSITE-ProRule" id="PRU00335"/>
    </source>
</evidence>
<dbReference type="PANTHER" id="PTHR30055:SF234">
    <property type="entry name" value="HTH-TYPE TRANSCRIPTIONAL REGULATOR BETI"/>
    <property type="match status" value="1"/>
</dbReference>
<dbReference type="Pfam" id="PF00440">
    <property type="entry name" value="TetR_N"/>
    <property type="match status" value="2"/>
</dbReference>
<keyword evidence="1" id="KW-0805">Transcription regulation</keyword>
<dbReference type="Gene3D" id="1.10.357.10">
    <property type="entry name" value="Tetracycline Repressor, domain 2"/>
    <property type="match status" value="2"/>
</dbReference>
<dbReference type="InterPro" id="IPR036271">
    <property type="entry name" value="Tet_transcr_reg_TetR-rel_C_sf"/>
</dbReference>
<dbReference type="SUPFAM" id="SSF46689">
    <property type="entry name" value="Homeodomain-like"/>
    <property type="match status" value="2"/>
</dbReference>
<dbReference type="InterPro" id="IPR025996">
    <property type="entry name" value="MT1864/Rv1816-like_C"/>
</dbReference>
<feature type="domain" description="HTH tetR-type" evidence="6">
    <location>
        <begin position="22"/>
        <end position="82"/>
    </location>
</feature>
<feature type="domain" description="HTH tetR-type" evidence="6">
    <location>
        <begin position="223"/>
        <end position="283"/>
    </location>
</feature>
<keyword evidence="3" id="KW-0804">Transcription</keyword>
<feature type="DNA-binding region" description="H-T-H motif" evidence="4">
    <location>
        <begin position="45"/>
        <end position="64"/>
    </location>
</feature>
<comment type="caution">
    <text evidence="7">The sequence shown here is derived from an EMBL/GenBank/DDBJ whole genome shotgun (WGS) entry which is preliminary data.</text>
</comment>
<evidence type="ECO:0000256" key="3">
    <source>
        <dbReference type="ARBA" id="ARBA00023163"/>
    </source>
</evidence>
<dbReference type="PRINTS" id="PR00455">
    <property type="entry name" value="HTHTETR"/>
</dbReference>
<reference evidence="8" key="1">
    <citation type="journal article" date="2019" name="Int. J. Syst. Evol. Microbiol.">
        <title>The Global Catalogue of Microorganisms (GCM) 10K type strain sequencing project: providing services to taxonomists for standard genome sequencing and annotation.</title>
        <authorList>
            <consortium name="The Broad Institute Genomics Platform"/>
            <consortium name="The Broad Institute Genome Sequencing Center for Infectious Disease"/>
            <person name="Wu L."/>
            <person name="Ma J."/>
        </authorList>
    </citation>
    <scope>NUCLEOTIDE SEQUENCE [LARGE SCALE GENOMIC DNA]</scope>
    <source>
        <strain evidence="8">CCM 7043</strain>
    </source>
</reference>
<evidence type="ECO:0000256" key="5">
    <source>
        <dbReference type="SAM" id="MobiDB-lite"/>
    </source>
</evidence>
<evidence type="ECO:0000256" key="2">
    <source>
        <dbReference type="ARBA" id="ARBA00023125"/>
    </source>
</evidence>
<evidence type="ECO:0000313" key="8">
    <source>
        <dbReference type="Proteomes" id="UP001597114"/>
    </source>
</evidence>
<keyword evidence="2 4" id="KW-0238">DNA-binding</keyword>
<dbReference type="EMBL" id="JBHUCO010000019">
    <property type="protein sequence ID" value="MFD1519758.1"/>
    <property type="molecule type" value="Genomic_DNA"/>
</dbReference>
<accession>A0ABW4EVX5</accession>
<dbReference type="InterPro" id="IPR001647">
    <property type="entry name" value="HTH_TetR"/>
</dbReference>
<name>A0ABW4EVX5_9PSEU</name>
<dbReference type="RefSeq" id="WP_344717824.1">
    <property type="nucleotide sequence ID" value="NZ_BAAAUS010000001.1"/>
</dbReference>
<sequence>MTDGRTTRSGPESRTPRTRDAAATRSAIFTAARRLFTRLGYDGAGMREIAQEAGVDARLIGRYFGSKELLFAEVVEAAHQKTLLMAPGVNHEAAIALLARSKDSELDGMLLTIRSASNERAVAIIRSNLEGNYQRKLTSALDGPDADGRAALLVAICTGVQFMRNVIGSTALADGDHPELVDYLEAALDAVAVARPRTSRAPASDRSSPNTPVPENAVAAGERDLRSAVIDATAQLLALEGPSGLTIHRVASEAGCSTMVVNHYFQGTQGLLDAVHVEGFERLTAAQRIARTGDPEADLMRMCHIYREVALAHPAYYQVMFGRPAPDHRPSEDSRSYERRFHDQFVEAVRRWGGDRPLTVDVPAAAHMLWATGHGLVMLELTGNAPPGDPRAAYDSAIAVTLHGLRA</sequence>
<feature type="region of interest" description="Disordered" evidence="5">
    <location>
        <begin position="1"/>
        <end position="23"/>
    </location>
</feature>
<keyword evidence="8" id="KW-1185">Reference proteome</keyword>
<protein>
    <submittedName>
        <fullName evidence="7">TetR family transcriptional regulator</fullName>
    </submittedName>
</protein>
<dbReference type="Pfam" id="PF17920">
    <property type="entry name" value="TetR_C_16"/>
    <property type="match status" value="1"/>
</dbReference>
<dbReference type="PANTHER" id="PTHR30055">
    <property type="entry name" value="HTH-TYPE TRANSCRIPTIONAL REGULATOR RUTR"/>
    <property type="match status" value="1"/>
</dbReference>
<evidence type="ECO:0000313" key="7">
    <source>
        <dbReference type="EMBL" id="MFD1519758.1"/>
    </source>
</evidence>
<feature type="region of interest" description="Disordered" evidence="5">
    <location>
        <begin position="197"/>
        <end position="216"/>
    </location>
</feature>
<organism evidence="7 8">
    <name type="scientific">Pseudonocardia yunnanensis</name>
    <dbReference type="NCBI Taxonomy" id="58107"/>
    <lineage>
        <taxon>Bacteria</taxon>
        <taxon>Bacillati</taxon>
        <taxon>Actinomycetota</taxon>
        <taxon>Actinomycetes</taxon>
        <taxon>Pseudonocardiales</taxon>
        <taxon>Pseudonocardiaceae</taxon>
        <taxon>Pseudonocardia</taxon>
    </lineage>
</organism>
<dbReference type="PROSITE" id="PS50977">
    <property type="entry name" value="HTH_TETR_2"/>
    <property type="match status" value="2"/>
</dbReference>
<dbReference type="Proteomes" id="UP001597114">
    <property type="component" value="Unassembled WGS sequence"/>
</dbReference>